<comment type="subcellular location">
    <subcellularLocation>
        <location evidence="2">Membrane</location>
        <topology evidence="2">Multi-pass membrane protein</topology>
    </subcellularLocation>
</comment>
<dbReference type="PANTHER" id="PTHR15422:SF45">
    <property type="entry name" value="CYTOCHROME B561 DOMAIN-CONTAINING PROTEIN"/>
    <property type="match status" value="1"/>
</dbReference>
<name>A0A1M2VM66_TRAPU</name>
<dbReference type="EMBL" id="MNAD01001019">
    <property type="protein sequence ID" value="OJT08685.1"/>
    <property type="molecule type" value="Genomic_DNA"/>
</dbReference>
<feature type="transmembrane region" description="Helical" evidence="12">
    <location>
        <begin position="238"/>
        <end position="258"/>
    </location>
</feature>
<keyword evidence="6" id="KW-0479">Metal-binding</keyword>
<keyword evidence="9" id="KW-0408">Iron</keyword>
<feature type="transmembrane region" description="Helical" evidence="12">
    <location>
        <begin position="64"/>
        <end position="85"/>
    </location>
</feature>
<evidence type="ECO:0000256" key="7">
    <source>
        <dbReference type="ARBA" id="ARBA00022982"/>
    </source>
</evidence>
<dbReference type="Proteomes" id="UP000184267">
    <property type="component" value="Unassembled WGS sequence"/>
</dbReference>
<dbReference type="OrthoDB" id="432881at2759"/>
<protein>
    <recommendedName>
        <fullName evidence="13">Cytochrome b561 domain-containing protein</fullName>
    </recommendedName>
</protein>
<dbReference type="CDD" id="cd08761">
    <property type="entry name" value="Cyt_b561_CYB561D2_like"/>
    <property type="match status" value="1"/>
</dbReference>
<dbReference type="GO" id="GO:0016020">
    <property type="term" value="C:membrane"/>
    <property type="evidence" value="ECO:0007669"/>
    <property type="project" value="UniProtKB-SubCell"/>
</dbReference>
<feature type="region of interest" description="Disordered" evidence="11">
    <location>
        <begin position="19"/>
        <end position="43"/>
    </location>
</feature>
<feature type="domain" description="Cytochrome b561" evidence="13">
    <location>
        <begin position="97"/>
        <end position="226"/>
    </location>
</feature>
<evidence type="ECO:0000256" key="11">
    <source>
        <dbReference type="SAM" id="MobiDB-lite"/>
    </source>
</evidence>
<keyword evidence="8 12" id="KW-1133">Transmembrane helix</keyword>
<proteinExistence type="predicted"/>
<dbReference type="AlphaFoldDB" id="A0A1M2VM66"/>
<evidence type="ECO:0000256" key="5">
    <source>
        <dbReference type="ARBA" id="ARBA00022692"/>
    </source>
</evidence>
<evidence type="ECO:0000256" key="8">
    <source>
        <dbReference type="ARBA" id="ARBA00022989"/>
    </source>
</evidence>
<dbReference type="InterPro" id="IPR006593">
    <property type="entry name" value="Cyt_b561/ferric_Rdtase_TM"/>
</dbReference>
<evidence type="ECO:0000256" key="6">
    <source>
        <dbReference type="ARBA" id="ARBA00022723"/>
    </source>
</evidence>
<evidence type="ECO:0000259" key="13">
    <source>
        <dbReference type="Pfam" id="PF03188"/>
    </source>
</evidence>
<feature type="transmembrane region" description="Helical" evidence="12">
    <location>
        <begin position="211"/>
        <end position="232"/>
    </location>
</feature>
<feature type="transmembrane region" description="Helical" evidence="12">
    <location>
        <begin position="133"/>
        <end position="152"/>
    </location>
</feature>
<keyword evidence="5 12" id="KW-0812">Transmembrane</keyword>
<sequence length="268" mass="29240">MAIHSRTPSPLSVIDEGAEQHSGVDHDHYETAPLAPAVDPPERTEMGYDEQFVKPEGRRGDGPALVAASTSVAVFLVSTWAITFANHPTSLGLFFFHPILQSLAIAAFTYGILTLQPTSQARTKAAGLTRHQVVILALGVPAISVGTFAIYYRKSLHDHPHFTTWHGTIGIASIAWMVVQMAVGGGSVWFGGRLFGGPKAKLLWKYHRLSGYLLFPLFLLAAYLGGAWSSWTTGNSPYVVRLLAFTISPIVLLVAILARMRHHGRRYL</sequence>
<keyword evidence="15" id="KW-1185">Reference proteome</keyword>
<dbReference type="InterPro" id="IPR045150">
    <property type="entry name" value="CYB561D1/2"/>
</dbReference>
<evidence type="ECO:0000256" key="9">
    <source>
        <dbReference type="ARBA" id="ARBA00023004"/>
    </source>
</evidence>
<accession>A0A1M2VM66</accession>
<dbReference type="GO" id="GO:0046872">
    <property type="term" value="F:metal ion binding"/>
    <property type="evidence" value="ECO:0007669"/>
    <property type="project" value="UniProtKB-KW"/>
</dbReference>
<gene>
    <name evidence="14" type="ORF">TRAPUB_411</name>
</gene>
<evidence type="ECO:0000256" key="12">
    <source>
        <dbReference type="SAM" id="Phobius"/>
    </source>
</evidence>
<dbReference type="Pfam" id="PF03188">
    <property type="entry name" value="Cytochrom_B561"/>
    <property type="match status" value="1"/>
</dbReference>
<keyword evidence="3" id="KW-0813">Transport</keyword>
<keyword evidence="7" id="KW-0249">Electron transport</keyword>
<feature type="transmembrane region" description="Helical" evidence="12">
    <location>
        <begin position="91"/>
        <end position="113"/>
    </location>
</feature>
<keyword evidence="4" id="KW-0349">Heme</keyword>
<evidence type="ECO:0000256" key="1">
    <source>
        <dbReference type="ARBA" id="ARBA00001970"/>
    </source>
</evidence>
<reference evidence="14 15" key="1">
    <citation type="submission" date="2016-10" db="EMBL/GenBank/DDBJ databases">
        <title>Genome sequence of the basidiomycete white-rot fungus Trametes pubescens.</title>
        <authorList>
            <person name="Makela M.R."/>
            <person name="Granchi Z."/>
            <person name="Peng M."/>
            <person name="De Vries R.P."/>
            <person name="Grigoriev I."/>
            <person name="Riley R."/>
            <person name="Hilden K."/>
        </authorList>
    </citation>
    <scope>NUCLEOTIDE SEQUENCE [LARGE SCALE GENOMIC DNA]</scope>
    <source>
        <strain evidence="14 15">FBCC735</strain>
    </source>
</reference>
<feature type="transmembrane region" description="Helical" evidence="12">
    <location>
        <begin position="164"/>
        <end position="190"/>
    </location>
</feature>
<keyword evidence="10 12" id="KW-0472">Membrane</keyword>
<evidence type="ECO:0000256" key="10">
    <source>
        <dbReference type="ARBA" id="ARBA00023136"/>
    </source>
</evidence>
<comment type="caution">
    <text evidence="14">The sequence shown here is derived from an EMBL/GenBank/DDBJ whole genome shotgun (WGS) entry which is preliminary data.</text>
</comment>
<dbReference type="PANTHER" id="PTHR15422">
    <property type="entry name" value="OS05G0565100 PROTEIN"/>
    <property type="match status" value="1"/>
</dbReference>
<evidence type="ECO:0000256" key="3">
    <source>
        <dbReference type="ARBA" id="ARBA00022448"/>
    </source>
</evidence>
<dbReference type="Gene3D" id="1.20.120.1770">
    <property type="match status" value="1"/>
</dbReference>
<dbReference type="OMA" id="PGHEHFA"/>
<organism evidence="14 15">
    <name type="scientific">Trametes pubescens</name>
    <name type="common">White-rot fungus</name>
    <dbReference type="NCBI Taxonomy" id="154538"/>
    <lineage>
        <taxon>Eukaryota</taxon>
        <taxon>Fungi</taxon>
        <taxon>Dikarya</taxon>
        <taxon>Basidiomycota</taxon>
        <taxon>Agaricomycotina</taxon>
        <taxon>Agaricomycetes</taxon>
        <taxon>Polyporales</taxon>
        <taxon>Polyporaceae</taxon>
        <taxon>Trametes</taxon>
    </lineage>
</organism>
<dbReference type="GO" id="GO:0140575">
    <property type="term" value="F:transmembrane monodehydroascorbate reductase activity"/>
    <property type="evidence" value="ECO:0007669"/>
    <property type="project" value="InterPro"/>
</dbReference>
<comment type="cofactor">
    <cofactor evidence="1">
        <name>heme b</name>
        <dbReference type="ChEBI" id="CHEBI:60344"/>
    </cofactor>
</comment>
<feature type="compositionally biased region" description="Basic and acidic residues" evidence="11">
    <location>
        <begin position="19"/>
        <end position="30"/>
    </location>
</feature>
<evidence type="ECO:0000256" key="2">
    <source>
        <dbReference type="ARBA" id="ARBA00004141"/>
    </source>
</evidence>
<evidence type="ECO:0000313" key="14">
    <source>
        <dbReference type="EMBL" id="OJT08685.1"/>
    </source>
</evidence>
<evidence type="ECO:0000313" key="15">
    <source>
        <dbReference type="Proteomes" id="UP000184267"/>
    </source>
</evidence>
<evidence type="ECO:0000256" key="4">
    <source>
        <dbReference type="ARBA" id="ARBA00022617"/>
    </source>
</evidence>